<dbReference type="Proteomes" id="UP000002051">
    <property type="component" value="Chromosome 6"/>
</dbReference>
<dbReference type="AlphaFoldDB" id="G7KP62"/>
<reference evidence="7 10" key="2">
    <citation type="journal article" date="2014" name="BMC Genomics">
        <title>An improved genome release (version Mt4.0) for the model legume Medicago truncatula.</title>
        <authorList>
            <person name="Tang H."/>
            <person name="Krishnakumar V."/>
            <person name="Bidwell S."/>
            <person name="Rosen B."/>
            <person name="Chan A."/>
            <person name="Zhou S."/>
            <person name="Gentzbittel L."/>
            <person name="Childs K.L."/>
            <person name="Yandell M."/>
            <person name="Gundlach H."/>
            <person name="Mayer K.F."/>
            <person name="Schwartz D.C."/>
            <person name="Town C.D."/>
        </authorList>
    </citation>
    <scope>GENOME REANNOTATION</scope>
    <source>
        <strain evidence="9 10">cv. Jemalong A17</strain>
    </source>
</reference>
<keyword evidence="10" id="KW-1185">Reference proteome</keyword>
<evidence type="ECO:0000256" key="3">
    <source>
        <dbReference type="ARBA" id="ARBA00022471"/>
    </source>
</evidence>
<reference evidence="9" key="3">
    <citation type="submission" date="2015-04" db="UniProtKB">
        <authorList>
            <consortium name="EnsemblPlants"/>
        </authorList>
    </citation>
    <scope>IDENTIFICATION</scope>
    <source>
        <strain evidence="9">cv. Jemalong A17</strain>
    </source>
</reference>
<feature type="chain" id="PRO_5014573764" description="S-protein homolog" evidence="6">
    <location>
        <begin position="25"/>
        <end position="130"/>
    </location>
</feature>
<feature type="signal peptide" evidence="6">
    <location>
        <begin position="1"/>
        <end position="24"/>
    </location>
</feature>
<dbReference type="Gramene" id="rna35015">
    <property type="protein sequence ID" value="RHN50693.1"/>
    <property type="gene ID" value="gene35015"/>
</dbReference>
<dbReference type="PANTHER" id="PTHR31232">
    <property type="match status" value="1"/>
</dbReference>
<evidence type="ECO:0000256" key="2">
    <source>
        <dbReference type="ARBA" id="ARBA00005581"/>
    </source>
</evidence>
<accession>G7KP62</accession>
<dbReference type="Pfam" id="PF05938">
    <property type="entry name" value="Self-incomp_S1"/>
    <property type="match status" value="1"/>
</dbReference>
<evidence type="ECO:0000313" key="8">
    <source>
        <dbReference type="EMBL" id="RHN50693.1"/>
    </source>
</evidence>
<dbReference type="InterPro" id="IPR010264">
    <property type="entry name" value="Self-incomp_S1"/>
</dbReference>
<dbReference type="HOGENOM" id="CLU_125658_0_2_1"/>
<dbReference type="EMBL" id="PSQE01000006">
    <property type="protein sequence ID" value="RHN50693.1"/>
    <property type="molecule type" value="Genomic_DNA"/>
</dbReference>
<dbReference type="GO" id="GO:0005576">
    <property type="term" value="C:extracellular region"/>
    <property type="evidence" value="ECO:0007669"/>
    <property type="project" value="UniProtKB-SubCell"/>
</dbReference>
<dbReference type="PaxDb" id="3880-AES75126"/>
<dbReference type="eggNOG" id="ENOG502SXVH">
    <property type="taxonomic scope" value="Eukaryota"/>
</dbReference>
<evidence type="ECO:0000256" key="6">
    <source>
        <dbReference type="RuleBase" id="RU367044"/>
    </source>
</evidence>
<reference evidence="8" key="4">
    <citation type="journal article" date="2018" name="Nat. Plants">
        <title>Whole-genome landscape of Medicago truncatula symbiotic genes.</title>
        <authorList>
            <person name="Pecrix Y."/>
            <person name="Gamas P."/>
            <person name="Carrere S."/>
        </authorList>
    </citation>
    <scope>NUCLEOTIDE SEQUENCE</scope>
    <source>
        <tissue evidence="8">Leaves</tissue>
    </source>
</reference>
<dbReference type="GO" id="GO:0060320">
    <property type="term" value="P:rejection of self pollen"/>
    <property type="evidence" value="ECO:0007669"/>
    <property type="project" value="UniProtKB-KW"/>
</dbReference>
<evidence type="ECO:0000313" key="7">
    <source>
        <dbReference type="EMBL" id="AES75126.1"/>
    </source>
</evidence>
<keyword evidence="3 6" id="KW-0713">Self-incompatibility</keyword>
<comment type="subcellular location">
    <subcellularLocation>
        <location evidence="1 6">Secreted</location>
    </subcellularLocation>
</comment>
<evidence type="ECO:0000313" key="10">
    <source>
        <dbReference type="Proteomes" id="UP000002051"/>
    </source>
</evidence>
<dbReference type="OMA" id="HTIRPRE"/>
<evidence type="ECO:0000313" key="9">
    <source>
        <dbReference type="EnsemblPlants" id="AES75126"/>
    </source>
</evidence>
<reference evidence="7 10" key="1">
    <citation type="journal article" date="2011" name="Nature">
        <title>The Medicago genome provides insight into the evolution of rhizobial symbioses.</title>
        <authorList>
            <person name="Young N.D."/>
            <person name="Debelle F."/>
            <person name="Oldroyd G.E."/>
            <person name="Geurts R."/>
            <person name="Cannon S.B."/>
            <person name="Udvardi M.K."/>
            <person name="Benedito V.A."/>
            <person name="Mayer K.F."/>
            <person name="Gouzy J."/>
            <person name="Schoof H."/>
            <person name="Van de Peer Y."/>
            <person name="Proost S."/>
            <person name="Cook D.R."/>
            <person name="Meyers B.C."/>
            <person name="Spannagl M."/>
            <person name="Cheung F."/>
            <person name="De Mita S."/>
            <person name="Krishnakumar V."/>
            <person name="Gundlach H."/>
            <person name="Zhou S."/>
            <person name="Mudge J."/>
            <person name="Bharti A.K."/>
            <person name="Murray J.D."/>
            <person name="Naoumkina M.A."/>
            <person name="Rosen B."/>
            <person name="Silverstein K.A."/>
            <person name="Tang H."/>
            <person name="Rombauts S."/>
            <person name="Zhao P.X."/>
            <person name="Zhou P."/>
            <person name="Barbe V."/>
            <person name="Bardou P."/>
            <person name="Bechner M."/>
            <person name="Bellec A."/>
            <person name="Berger A."/>
            <person name="Berges H."/>
            <person name="Bidwell S."/>
            <person name="Bisseling T."/>
            <person name="Choisne N."/>
            <person name="Couloux A."/>
            <person name="Denny R."/>
            <person name="Deshpande S."/>
            <person name="Dai X."/>
            <person name="Doyle J.J."/>
            <person name="Dudez A.M."/>
            <person name="Farmer A.D."/>
            <person name="Fouteau S."/>
            <person name="Franken C."/>
            <person name="Gibelin C."/>
            <person name="Gish J."/>
            <person name="Goldstein S."/>
            <person name="Gonzalez A.J."/>
            <person name="Green P.J."/>
            <person name="Hallab A."/>
            <person name="Hartog M."/>
            <person name="Hua A."/>
            <person name="Humphray S.J."/>
            <person name="Jeong D.H."/>
            <person name="Jing Y."/>
            <person name="Jocker A."/>
            <person name="Kenton S.M."/>
            <person name="Kim D.J."/>
            <person name="Klee K."/>
            <person name="Lai H."/>
            <person name="Lang C."/>
            <person name="Lin S."/>
            <person name="Macmil S.L."/>
            <person name="Magdelenat G."/>
            <person name="Matthews L."/>
            <person name="McCorrison J."/>
            <person name="Monaghan E.L."/>
            <person name="Mun J.H."/>
            <person name="Najar F.Z."/>
            <person name="Nicholson C."/>
            <person name="Noirot C."/>
            <person name="O'Bleness M."/>
            <person name="Paule C.R."/>
            <person name="Poulain J."/>
            <person name="Prion F."/>
            <person name="Qin B."/>
            <person name="Qu C."/>
            <person name="Retzel E.F."/>
            <person name="Riddle C."/>
            <person name="Sallet E."/>
            <person name="Samain S."/>
            <person name="Samson N."/>
            <person name="Sanders I."/>
            <person name="Saurat O."/>
            <person name="Scarpelli C."/>
            <person name="Schiex T."/>
            <person name="Segurens B."/>
            <person name="Severin A.J."/>
            <person name="Sherrier D.J."/>
            <person name="Shi R."/>
            <person name="Sims S."/>
            <person name="Singer S.R."/>
            <person name="Sinharoy S."/>
            <person name="Sterck L."/>
            <person name="Viollet A."/>
            <person name="Wang B.B."/>
            <person name="Wang K."/>
            <person name="Wang M."/>
            <person name="Wang X."/>
            <person name="Warfsmann J."/>
            <person name="Weissenbach J."/>
            <person name="White D.D."/>
            <person name="White J.D."/>
            <person name="Wiley G.B."/>
            <person name="Wincker P."/>
            <person name="Xing Y."/>
            <person name="Yang L."/>
            <person name="Yao Z."/>
            <person name="Ying F."/>
            <person name="Zhai J."/>
            <person name="Zhou L."/>
            <person name="Zuber A."/>
            <person name="Denarie J."/>
            <person name="Dixon R.A."/>
            <person name="May G.D."/>
            <person name="Schwartz D.C."/>
            <person name="Rogers J."/>
            <person name="Quetier F."/>
            <person name="Town C.D."/>
            <person name="Roe B.A."/>
        </authorList>
    </citation>
    <scope>NUCLEOTIDE SEQUENCE [LARGE SCALE GENOMIC DNA]</scope>
    <source>
        <strain evidence="7">A17</strain>
        <strain evidence="9 10">cv. Jemalong A17</strain>
    </source>
</reference>
<protein>
    <recommendedName>
        <fullName evidence="6">S-protein homolog</fullName>
    </recommendedName>
</protein>
<name>G7KP62_MEDTR</name>
<dbReference type="EMBL" id="CM001222">
    <property type="protein sequence ID" value="AES75126.1"/>
    <property type="molecule type" value="Genomic_DNA"/>
</dbReference>
<dbReference type="PANTHER" id="PTHR31232:SF43">
    <property type="entry name" value="S-PROTEIN HOMOLOG 29-RELATED"/>
    <property type="match status" value="1"/>
</dbReference>
<gene>
    <name evidence="7" type="ordered locus">MTR_6g026780</name>
    <name evidence="8" type="ORF">MtrunA17_Chr6g0460291</name>
</gene>
<proteinExistence type="inferred from homology"/>
<dbReference type="Proteomes" id="UP000265566">
    <property type="component" value="Chromosome 6"/>
</dbReference>
<dbReference type="EnsemblPlants" id="AES75126">
    <property type="protein sequence ID" value="AES75126"/>
    <property type="gene ID" value="MTR_6g026780"/>
</dbReference>
<comment type="similarity">
    <text evidence="2 6">Belongs to the plant self-incompatibility (S1) protein family.</text>
</comment>
<evidence type="ECO:0000256" key="1">
    <source>
        <dbReference type="ARBA" id="ARBA00004613"/>
    </source>
</evidence>
<evidence type="ECO:0000256" key="4">
    <source>
        <dbReference type="ARBA" id="ARBA00022525"/>
    </source>
</evidence>
<evidence type="ECO:0000256" key="5">
    <source>
        <dbReference type="ARBA" id="ARBA00022729"/>
    </source>
</evidence>
<organism evidence="7 10">
    <name type="scientific">Medicago truncatula</name>
    <name type="common">Barrel medic</name>
    <name type="synonym">Medicago tribuloides</name>
    <dbReference type="NCBI Taxonomy" id="3880"/>
    <lineage>
        <taxon>Eukaryota</taxon>
        <taxon>Viridiplantae</taxon>
        <taxon>Streptophyta</taxon>
        <taxon>Embryophyta</taxon>
        <taxon>Tracheophyta</taxon>
        <taxon>Spermatophyta</taxon>
        <taxon>Magnoliopsida</taxon>
        <taxon>eudicotyledons</taxon>
        <taxon>Gunneridae</taxon>
        <taxon>Pentapetalae</taxon>
        <taxon>rosids</taxon>
        <taxon>fabids</taxon>
        <taxon>Fabales</taxon>
        <taxon>Fabaceae</taxon>
        <taxon>Papilionoideae</taxon>
        <taxon>50 kb inversion clade</taxon>
        <taxon>NPAAA clade</taxon>
        <taxon>Hologalegina</taxon>
        <taxon>IRL clade</taxon>
        <taxon>Trifolieae</taxon>
        <taxon>Medicago</taxon>
    </lineage>
</organism>
<keyword evidence="4 6" id="KW-0964">Secreted</keyword>
<keyword evidence="5 6" id="KW-0732">Signal</keyword>
<sequence length="130" mass="15426">MSPFTQSLLVICVLTFLSMHNVIGETTDRQIVVYNSLEGRLNLTLRCQSKDDDFGFHDLQPDEHFGWNFNVNIIHTTLYFCSVKWNNEFHHFDAFRYNRDRYRFVLYWYIKEAGPCVVSAEGINGCYPWK</sequence>